<evidence type="ECO:0000313" key="1">
    <source>
        <dbReference type="EMBL" id="CAM9293458.1"/>
    </source>
</evidence>
<protein>
    <submittedName>
        <fullName evidence="1">Uncharacterized protein</fullName>
    </submittedName>
</protein>
<accession>A0AC59Y178</accession>
<sequence>MAECLPSSLDLRAERTFEEINQELQLQLEKYKQDFRDLTEKFLVSQATAYSLANHLQKYKCEACKGIVESVLGEKLPGEARRPAEKLAEKPTLDERLRTCDILIRSQARELTQLRQTLQNGKDDSALLKQHLKDLLTHSDLDKHQRQGFRESLSEGYRLAERLACKLSPEIDEDEDDEQAQETPTPSMELQEVEKKEVHEESKDECVLMPSILQGSSDKHQPYRDDKFNSNELEVDVDPDGPCGCSHAKEDEILTNISEKQNDHDDLKGPEVVAPRFSRQMPQMAEYGVPQNSLDDYYLTYSGLPSLAHTCWSYRSTAIFSPEDLHVSYARDVTENLADPEDEENQDIICSRFSRQMPQMAEYGVPQNSLDDYYLTYSGLPSLAHTCWSYRSTAIFSPEDLDVSYARDVTENLADLEDEENQDIICSSMEQLVVEENEVHLDTLDECYLAASIDHYLEGSCPPSRRVSFPTEKREVFLALDVNGDTCEDSQQEPVSFPGSDVPTSQAQLQKSTHVTECLQWQLDQHLDCGDSKPILGLSSPNWAFTTNPDSGNQGPLFLELDASIRMKNPPKLEGEGSTASTHEQPVCKKIKGLSGLKQKILSRKVLFGKWRLACTFPGLQARVQRMCDTLIRSQARELTQLQQTLRDGKDGPVLLSQHLEDLLTHNDLDSHQGQGFRESLFEGHWLAERLACKLSPECLPSSSDLRAERTLAEINQELQLQLEKYKQDFRDLTEKFLISQATAYSLANHLQKYKCEACKGIVESVLGEKLPGEARRPAEKLAEKPTLDERLRTCDILIRSQARELTQLRQTLQNGKDDSALLKQHLKDLLTHSDLDKHQRQGFRESLSEGYRLAERLACKLSPEIDEDEDDEQAQETPTPSMELQEVEKKEVHEESKDECVLMPSILQGIPDKHQPYRDDKFNSNELEVDVDLDGPCGCCHAKEDEIPTNISENENDRKQVSGQELTFPSVNVQDVEKAVVFPKSQDECVSVVSTPQEGFACNQPYSAGKVALDEANVESAVDGACRCSQAEEDEIPTGLTEKQNDHDDLKGPEVVAPRYSRQMPQMAEYGVPQNSLDDYYLTYSGLPSLSDSFWPYRSTAIFSPEDLDVSYARDATGELTHPSCLTICSPNPTNLSMEQLVVEENEIQPDTLDECYLAASIGHHLEGSCPPSRRVSFPTEKREIFLALDVNGDTCEDSQQEPVSFPASEVPTSQAQLQKSTHVTECLQWQLDQHLDCGDSKPILGLCSTNRAFTPNPDSGNQGPLFLELDASIRMKNPPKLEGEGSTASTHEQPVCKKIKGLSGLKQKILSRKVLFGKWRLAFRFPGLQA</sequence>
<reference evidence="1" key="2">
    <citation type="submission" date="2025-03" db="EMBL/GenBank/DDBJ databases">
        <authorList>
            <consortium name="ELIXIR-Norway"/>
            <consortium name="Elixir Norway"/>
        </authorList>
    </citation>
    <scope>NUCLEOTIDE SEQUENCE</scope>
</reference>
<name>A0AC59Y178_RANTA</name>
<proteinExistence type="predicted"/>
<gene>
    <name evidence="1" type="ORF">MRATA1EN22A_LOCUS542</name>
</gene>
<organism evidence="1 2">
    <name type="scientific">Rangifer tarandus platyrhynchus</name>
    <name type="common">Svalbard reindeer</name>
    <dbReference type="NCBI Taxonomy" id="3082113"/>
    <lineage>
        <taxon>Eukaryota</taxon>
        <taxon>Metazoa</taxon>
        <taxon>Chordata</taxon>
        <taxon>Craniata</taxon>
        <taxon>Vertebrata</taxon>
        <taxon>Euteleostomi</taxon>
        <taxon>Mammalia</taxon>
        <taxon>Eutheria</taxon>
        <taxon>Laurasiatheria</taxon>
        <taxon>Artiodactyla</taxon>
        <taxon>Ruminantia</taxon>
        <taxon>Pecora</taxon>
        <taxon>Cervidae</taxon>
        <taxon>Odocoileinae</taxon>
        <taxon>Rangifer</taxon>
    </lineage>
</organism>
<evidence type="ECO:0000313" key="2">
    <source>
        <dbReference type="Proteomes" id="UP001162501"/>
    </source>
</evidence>
<dbReference type="EMBL" id="OX596085">
    <property type="protein sequence ID" value="CAM9293458.1"/>
    <property type="molecule type" value="Genomic_DNA"/>
</dbReference>
<reference evidence="1" key="1">
    <citation type="submission" date="2023-05" db="EMBL/GenBank/DDBJ databases">
        <authorList>
            <consortium name="ELIXIR-Norway"/>
        </authorList>
    </citation>
    <scope>NUCLEOTIDE SEQUENCE</scope>
</reference>
<dbReference type="Proteomes" id="UP001162501">
    <property type="component" value="Chromosome 1"/>
</dbReference>